<keyword evidence="1" id="KW-0614">Plasmid</keyword>
<name>A0A6M8I0W3_9PROT</name>
<gene>
    <name evidence="1" type="ORF">HN018_27875</name>
</gene>
<reference evidence="1 2" key="1">
    <citation type="journal article" date="2014" name="World J. Microbiol. Biotechnol.">
        <title>Biodiversity and physiological characteristics of Antarctic and Arctic lichens-associated bacteria.</title>
        <authorList>
            <person name="Lee Y.M."/>
            <person name="Kim E.H."/>
            <person name="Lee H.K."/>
            <person name="Hong S.G."/>
        </authorList>
    </citation>
    <scope>NUCLEOTIDE SEQUENCE [LARGE SCALE GENOMIC DNA]</scope>
    <source>
        <strain evidence="1 2">PAMC 26569</strain>
        <plasmid evidence="1">unnamed6</plasmid>
    </source>
</reference>
<organism evidence="1 2">
    <name type="scientific">Lichenicola cladoniae</name>
    <dbReference type="NCBI Taxonomy" id="1484109"/>
    <lineage>
        <taxon>Bacteria</taxon>
        <taxon>Pseudomonadati</taxon>
        <taxon>Pseudomonadota</taxon>
        <taxon>Alphaproteobacteria</taxon>
        <taxon>Acetobacterales</taxon>
        <taxon>Acetobacteraceae</taxon>
        <taxon>Lichenicola</taxon>
    </lineage>
</organism>
<dbReference type="KEGG" id="lck:HN018_27875"/>
<keyword evidence="2" id="KW-1185">Reference proteome</keyword>
<dbReference type="EMBL" id="CP053713">
    <property type="protein sequence ID" value="QKE93947.1"/>
    <property type="molecule type" value="Genomic_DNA"/>
</dbReference>
<evidence type="ECO:0000313" key="1">
    <source>
        <dbReference type="EMBL" id="QKE93947.1"/>
    </source>
</evidence>
<accession>A0A6M8I0W3</accession>
<geneLocation type="plasmid" evidence="1 2">
    <name>unnamed6</name>
</geneLocation>
<protein>
    <submittedName>
        <fullName evidence="1">Uncharacterized protein</fullName>
    </submittedName>
</protein>
<evidence type="ECO:0000313" key="2">
    <source>
        <dbReference type="Proteomes" id="UP000500767"/>
    </source>
</evidence>
<proteinExistence type="predicted"/>
<dbReference type="Proteomes" id="UP000500767">
    <property type="component" value="Plasmid unnamed6"/>
</dbReference>
<sequence>MDLFTDWGLQDLGACRQRVAVEAPHELRRHPDAARHVWLAAYVHLRGRAVTDTLVDLLIETVHHIGARAENKVEQELLDDIKRVGGKQDLLFNLANAAVEKPDELPVQHENIRGSSYYH</sequence>
<dbReference type="RefSeq" id="WP_171837229.1">
    <property type="nucleotide sequence ID" value="NZ_CP053713.1"/>
</dbReference>
<dbReference type="AlphaFoldDB" id="A0A6M8I0W3"/>